<dbReference type="PRINTS" id="PR00376">
    <property type="entry name" value="IL1BCENZYME"/>
</dbReference>
<comment type="caution">
    <text evidence="6">The sequence shown here is derived from an EMBL/GenBank/DDBJ whole genome shotgun (WGS) entry which is preliminary data.</text>
</comment>
<dbReference type="PANTHER" id="PTHR47901">
    <property type="entry name" value="CASPASE RECRUITMENT DOMAIN-CONTAINING PROTEIN 18"/>
    <property type="match status" value="1"/>
</dbReference>
<evidence type="ECO:0008006" key="8">
    <source>
        <dbReference type="Google" id="ProtNLM"/>
    </source>
</evidence>
<dbReference type="GO" id="GO:0097169">
    <property type="term" value="C:AIM2 inflammasome complex"/>
    <property type="evidence" value="ECO:0007669"/>
    <property type="project" value="TreeGrafter"/>
</dbReference>
<evidence type="ECO:0000256" key="1">
    <source>
        <dbReference type="ARBA" id="ARBA00010134"/>
    </source>
</evidence>
<comment type="similarity">
    <text evidence="1 2">Belongs to the peptidase C14A family.</text>
</comment>
<evidence type="ECO:0000313" key="7">
    <source>
        <dbReference type="Proteomes" id="UP001219934"/>
    </source>
</evidence>
<dbReference type="PROSITE" id="PS50209">
    <property type="entry name" value="CARD"/>
    <property type="match status" value="1"/>
</dbReference>
<dbReference type="InterPro" id="IPR033139">
    <property type="entry name" value="Caspase_cys_AS"/>
</dbReference>
<dbReference type="EMBL" id="JAPTMU010000010">
    <property type="protein sequence ID" value="KAJ4936518.1"/>
    <property type="molecule type" value="Genomic_DNA"/>
</dbReference>
<evidence type="ECO:0000259" key="4">
    <source>
        <dbReference type="PROSITE" id="PS50208"/>
    </source>
</evidence>
<dbReference type="SUPFAM" id="SSF52129">
    <property type="entry name" value="Caspase-like"/>
    <property type="match status" value="1"/>
</dbReference>
<dbReference type="PROSITE" id="PS01122">
    <property type="entry name" value="CASPASE_CYS"/>
    <property type="match status" value="1"/>
</dbReference>
<dbReference type="Gene3D" id="1.10.533.10">
    <property type="entry name" value="Death Domain, Fas"/>
    <property type="match status" value="1"/>
</dbReference>
<name>A0AAD6FIT2_9TELE</name>
<dbReference type="GO" id="GO:0050727">
    <property type="term" value="P:regulation of inflammatory response"/>
    <property type="evidence" value="ECO:0007669"/>
    <property type="project" value="TreeGrafter"/>
</dbReference>
<dbReference type="SMART" id="SM00114">
    <property type="entry name" value="CARD"/>
    <property type="match status" value="1"/>
</dbReference>
<feature type="domain" description="CARD" evidence="5">
    <location>
        <begin position="340"/>
        <end position="433"/>
    </location>
</feature>
<dbReference type="Pfam" id="PF00619">
    <property type="entry name" value="CARD"/>
    <property type="match status" value="1"/>
</dbReference>
<dbReference type="PANTHER" id="PTHR47901:SF3">
    <property type="entry name" value="CASPASE-1"/>
    <property type="match status" value="1"/>
</dbReference>
<dbReference type="InterPro" id="IPR001309">
    <property type="entry name" value="Pept_C14_p20"/>
</dbReference>
<dbReference type="InterPro" id="IPR002138">
    <property type="entry name" value="Pept_C14_p10"/>
</dbReference>
<dbReference type="Proteomes" id="UP001219934">
    <property type="component" value="Unassembled WGS sequence"/>
</dbReference>
<feature type="domain" description="Caspase family p10" evidence="3">
    <location>
        <begin position="645"/>
        <end position="723"/>
    </location>
</feature>
<dbReference type="SMART" id="SM00115">
    <property type="entry name" value="CASc"/>
    <property type="match status" value="1"/>
</dbReference>
<dbReference type="PROSITE" id="PS50208">
    <property type="entry name" value="CASPASE_P20"/>
    <property type="match status" value="1"/>
</dbReference>
<dbReference type="GO" id="GO:0004197">
    <property type="term" value="F:cysteine-type endopeptidase activity"/>
    <property type="evidence" value="ECO:0007669"/>
    <property type="project" value="InterPro"/>
</dbReference>
<gene>
    <name evidence="6" type="ORF">JOQ06_001108</name>
</gene>
<dbReference type="Pfam" id="PF00656">
    <property type="entry name" value="Peptidase_C14"/>
    <property type="match status" value="1"/>
</dbReference>
<accession>A0AAD6FIT2</accession>
<evidence type="ECO:0000259" key="3">
    <source>
        <dbReference type="PROSITE" id="PS50207"/>
    </source>
</evidence>
<dbReference type="InterPro" id="IPR029030">
    <property type="entry name" value="Caspase-like_dom_sf"/>
</dbReference>
<dbReference type="InterPro" id="IPR001315">
    <property type="entry name" value="CARD"/>
</dbReference>
<organism evidence="6 7">
    <name type="scientific">Pogonophryne albipinna</name>
    <dbReference type="NCBI Taxonomy" id="1090488"/>
    <lineage>
        <taxon>Eukaryota</taxon>
        <taxon>Metazoa</taxon>
        <taxon>Chordata</taxon>
        <taxon>Craniata</taxon>
        <taxon>Vertebrata</taxon>
        <taxon>Euteleostomi</taxon>
        <taxon>Actinopterygii</taxon>
        <taxon>Neopterygii</taxon>
        <taxon>Teleostei</taxon>
        <taxon>Neoteleostei</taxon>
        <taxon>Acanthomorphata</taxon>
        <taxon>Eupercaria</taxon>
        <taxon>Perciformes</taxon>
        <taxon>Notothenioidei</taxon>
        <taxon>Pogonophryne</taxon>
    </lineage>
</organism>
<dbReference type="GO" id="GO:0006508">
    <property type="term" value="P:proteolysis"/>
    <property type="evidence" value="ECO:0007669"/>
    <property type="project" value="InterPro"/>
</dbReference>
<dbReference type="SUPFAM" id="SSF53098">
    <property type="entry name" value="Ribonuclease H-like"/>
    <property type="match status" value="1"/>
</dbReference>
<dbReference type="InterPro" id="IPR015917">
    <property type="entry name" value="Pept_C14A"/>
</dbReference>
<dbReference type="Gene3D" id="3.40.50.1460">
    <property type="match status" value="1"/>
</dbReference>
<feature type="domain" description="Caspase family p20" evidence="4">
    <location>
        <begin position="481"/>
        <end position="610"/>
    </location>
</feature>
<dbReference type="GO" id="GO:0072559">
    <property type="term" value="C:NLRP3 inflammasome complex"/>
    <property type="evidence" value="ECO:0007669"/>
    <property type="project" value="TreeGrafter"/>
</dbReference>
<dbReference type="CDD" id="cd00032">
    <property type="entry name" value="CASc"/>
    <property type="match status" value="1"/>
</dbReference>
<dbReference type="InterPro" id="IPR011029">
    <property type="entry name" value="DEATH-like_dom_sf"/>
</dbReference>
<dbReference type="InterPro" id="IPR002398">
    <property type="entry name" value="Pept_C14"/>
</dbReference>
<protein>
    <recommendedName>
        <fullName evidence="8">Caspase-1</fullName>
    </recommendedName>
</protein>
<dbReference type="InterPro" id="IPR012337">
    <property type="entry name" value="RNaseH-like_sf"/>
</dbReference>
<dbReference type="GO" id="GO:0072557">
    <property type="term" value="C:IPAF inflammasome complex"/>
    <property type="evidence" value="ECO:0007669"/>
    <property type="project" value="TreeGrafter"/>
</dbReference>
<evidence type="ECO:0000259" key="5">
    <source>
        <dbReference type="PROSITE" id="PS50209"/>
    </source>
</evidence>
<keyword evidence="7" id="KW-1185">Reference proteome</keyword>
<sequence length="725" mass="81029">MRGFLGVTAHYLEKDEERIELKSNLLACDRFKGSHTAERICEQFEAVCDEYSIKNKIDYIISDNAANMRKAFTVCFPTEQEDEDVDEEDDLDDPELWHDLSLEDQETVDAALAKKQRLQCFAHTLQLVVGDGLKETKGTTSSLAKLSKLSSLLHTSTTFKDVFDAEFGEQRGIPAAVTTRWNSTLRQVKEVLRCEHPKLCRVLEKAGHKELLFTAREWNVLKELVDIMNPFGEATDLTQGEKIVTISSVVPSVLSLNHHLEKLKPQVRFLSSLVRSLQVSLKKRFGGIFINVKMATLTQDGTTAPFSDPVYLKAAALDPAFSLMWIDHHVLVSLEVKAEVLQHVKGKLKKIRVKFVNSANRDVINQLLDGLFDDGVLNGGEKDSILEGNPITTDRARAFIDTVMKKGDEASNKMIALLLSIDPTLYAALGLPSENPAQPAAAPEPQLGQDGSGTLINSTEDFWKGKQGRRDTYPAAKGSMRHRVALLITNIKFTDMRFDRAGADKDEENMLKLLVALGYEVVKHTNLTGKEIDAAVSKFSNHEKLKETDSVVVVIMSHGIRGAILGVDWKRDKPDEFSIDNIYNHLDSKGCPALLDKPKIILIQACRGDKKGSVEFEDGLSSDDASHYAGHEDFEEDGFRIVNKEKDFLALLSSTPDTVSYRNTQLGSLLIRSFVAVSNASAHVDHIEELSRKVMQRFVDLKITKQMPTKDRVTLTRHFYFFPGI</sequence>
<dbReference type="GO" id="GO:0042981">
    <property type="term" value="P:regulation of apoptotic process"/>
    <property type="evidence" value="ECO:0007669"/>
    <property type="project" value="InterPro"/>
</dbReference>
<reference evidence="6" key="1">
    <citation type="submission" date="2022-11" db="EMBL/GenBank/DDBJ databases">
        <title>Chromosome-level genome of Pogonophryne albipinna.</title>
        <authorList>
            <person name="Jo E."/>
        </authorList>
    </citation>
    <scope>NUCLEOTIDE SEQUENCE</scope>
    <source>
        <strain evidence="6">SGF0006</strain>
        <tissue evidence="6">Muscle</tissue>
    </source>
</reference>
<evidence type="ECO:0000313" key="6">
    <source>
        <dbReference type="EMBL" id="KAJ4936518.1"/>
    </source>
</evidence>
<dbReference type="AlphaFoldDB" id="A0AAD6FIT2"/>
<dbReference type="SUPFAM" id="SSF47986">
    <property type="entry name" value="DEATH domain"/>
    <property type="match status" value="1"/>
</dbReference>
<proteinExistence type="inferred from homology"/>
<evidence type="ECO:0000256" key="2">
    <source>
        <dbReference type="RuleBase" id="RU003971"/>
    </source>
</evidence>
<dbReference type="PROSITE" id="PS50207">
    <property type="entry name" value="CASPASE_P10"/>
    <property type="match status" value="1"/>
</dbReference>
<dbReference type="InterPro" id="IPR011600">
    <property type="entry name" value="Pept_C14_caspase"/>
</dbReference>